<organism evidence="4 5">
    <name type="scientific">Selenomonas noxia F0398</name>
    <dbReference type="NCBI Taxonomy" id="702437"/>
    <lineage>
        <taxon>Bacteria</taxon>
        <taxon>Bacillati</taxon>
        <taxon>Bacillota</taxon>
        <taxon>Negativicutes</taxon>
        <taxon>Selenomonadales</taxon>
        <taxon>Selenomonadaceae</taxon>
        <taxon>Selenomonas</taxon>
    </lineage>
</organism>
<evidence type="ECO:0000256" key="2">
    <source>
        <dbReference type="SAM" id="Phobius"/>
    </source>
</evidence>
<protein>
    <recommendedName>
        <fullName evidence="6">Import inner membrane translocase subunit Tim44</fullName>
    </recommendedName>
</protein>
<feature type="transmembrane region" description="Helical" evidence="2">
    <location>
        <begin position="119"/>
        <end position="140"/>
    </location>
</feature>
<feature type="compositionally biased region" description="Polar residues" evidence="1">
    <location>
        <begin position="74"/>
        <end position="84"/>
    </location>
</feature>
<gene>
    <name evidence="4" type="ORF">HMPREF9432_01188</name>
</gene>
<sequence length="229" mass="22817">MNLKKIIAAAMVGALSVTAAPIFVPGAPSAVISQAEAARGGARIAPKAAPSAPKSAPAPSSGNSKSVSGNGNSYAPSKSANQLDKNAPAAGAKAGTAANAGAANTARSHTGWGNALRSIGLLAGGMLLGSMLASMFGLGGGFLADLLGVLANVAMVMIAFMAIRWLFRRLRGRGEENVYQSAAQPHAAAPKAPIQDIRPPGAAAPTIPARMGGAAGDSPRVIADRYRSR</sequence>
<feature type="region of interest" description="Disordered" evidence="1">
    <location>
        <begin position="184"/>
        <end position="229"/>
    </location>
</feature>
<feature type="region of interest" description="Disordered" evidence="1">
    <location>
        <begin position="43"/>
        <end position="88"/>
    </location>
</feature>
<feature type="compositionally biased region" description="Low complexity" evidence="1">
    <location>
        <begin position="184"/>
        <end position="193"/>
    </location>
</feature>
<dbReference type="RefSeq" id="WP_006696458.1">
    <property type="nucleotide sequence ID" value="NZ_JH376859.1"/>
</dbReference>
<comment type="caution">
    <text evidence="4">The sequence shown here is derived from an EMBL/GenBank/DDBJ whole genome shotgun (WGS) entry which is preliminary data.</text>
</comment>
<keyword evidence="2" id="KW-0472">Membrane</keyword>
<feature type="compositionally biased region" description="Low complexity" evidence="1">
    <location>
        <begin position="45"/>
        <end position="73"/>
    </location>
</feature>
<evidence type="ECO:0000256" key="1">
    <source>
        <dbReference type="SAM" id="MobiDB-lite"/>
    </source>
</evidence>
<name>A0ABP2MPX1_9FIRM</name>
<dbReference type="Proteomes" id="UP000003175">
    <property type="component" value="Unassembled WGS sequence"/>
</dbReference>
<evidence type="ECO:0000313" key="5">
    <source>
        <dbReference type="Proteomes" id="UP000003175"/>
    </source>
</evidence>
<feature type="signal peptide" evidence="3">
    <location>
        <begin position="1"/>
        <end position="19"/>
    </location>
</feature>
<evidence type="ECO:0000313" key="4">
    <source>
        <dbReference type="EMBL" id="EHG24738.1"/>
    </source>
</evidence>
<keyword evidence="2" id="KW-1133">Transmembrane helix</keyword>
<evidence type="ECO:0000256" key="3">
    <source>
        <dbReference type="SAM" id="SignalP"/>
    </source>
</evidence>
<reference evidence="4 5" key="1">
    <citation type="submission" date="2011-08" db="EMBL/GenBank/DDBJ databases">
        <title>The Genome Sequence of Selenomonas noxia F0398.</title>
        <authorList>
            <consortium name="The Broad Institute Genome Sequencing Platform"/>
            <person name="Earl A."/>
            <person name="Ward D."/>
            <person name="Feldgarden M."/>
            <person name="Gevers D."/>
            <person name="Izard J."/>
            <person name="Ganesan A."/>
            <person name="Blanton J.M."/>
            <person name="Baranova O.V."/>
            <person name="Tanner A.C."/>
            <person name="Dewhirst F.E."/>
            <person name="Young S.K."/>
            <person name="Zeng Q."/>
            <person name="Gargeya S."/>
            <person name="Fitzgerald M."/>
            <person name="Haas B."/>
            <person name="Abouelleil A."/>
            <person name="Alvarado L."/>
            <person name="Arachchi H.M."/>
            <person name="Berlin A."/>
            <person name="Brown A."/>
            <person name="Chapman S.B."/>
            <person name="Chen Z."/>
            <person name="Dunbar C."/>
            <person name="Freedman E."/>
            <person name="Gearin G."/>
            <person name="Gellesch M."/>
            <person name="Goldberg J."/>
            <person name="Griggs A."/>
            <person name="Gujja S."/>
            <person name="Heiman D."/>
            <person name="Howarth C."/>
            <person name="Larson L."/>
            <person name="Lui A."/>
            <person name="MacDonald P.J.P."/>
            <person name="Montmayeur A."/>
            <person name="Murphy C."/>
            <person name="Neiman D."/>
            <person name="Pearson M."/>
            <person name="Priest M."/>
            <person name="Roberts A."/>
            <person name="Saif S."/>
            <person name="Shea T."/>
            <person name="Shenoy N."/>
            <person name="Sisk P."/>
            <person name="Stolte C."/>
            <person name="Sykes S."/>
            <person name="Wortman J."/>
            <person name="Nusbaum C."/>
            <person name="Birren B."/>
        </authorList>
    </citation>
    <scope>NUCLEOTIDE SEQUENCE [LARGE SCALE GENOMIC DNA]</scope>
    <source>
        <strain evidence="4 5">F0398</strain>
    </source>
</reference>
<evidence type="ECO:0008006" key="6">
    <source>
        <dbReference type="Google" id="ProtNLM"/>
    </source>
</evidence>
<keyword evidence="3" id="KW-0732">Signal</keyword>
<feature type="chain" id="PRO_5045392293" description="Import inner membrane translocase subunit Tim44" evidence="3">
    <location>
        <begin position="20"/>
        <end position="229"/>
    </location>
</feature>
<feature type="transmembrane region" description="Helical" evidence="2">
    <location>
        <begin position="6"/>
        <end position="24"/>
    </location>
</feature>
<feature type="transmembrane region" description="Helical" evidence="2">
    <location>
        <begin position="146"/>
        <end position="167"/>
    </location>
</feature>
<keyword evidence="5" id="KW-1185">Reference proteome</keyword>
<proteinExistence type="predicted"/>
<dbReference type="EMBL" id="ADGH01000010">
    <property type="protein sequence ID" value="EHG24738.1"/>
    <property type="molecule type" value="Genomic_DNA"/>
</dbReference>
<accession>A0ABP2MPX1</accession>
<keyword evidence="2" id="KW-0812">Transmembrane</keyword>